<feature type="compositionally biased region" description="Polar residues" evidence="2">
    <location>
        <begin position="53"/>
        <end position="62"/>
    </location>
</feature>
<dbReference type="GeneID" id="19325638"/>
<dbReference type="RefSeq" id="XP_007915856.1">
    <property type="nucleotide sequence ID" value="XM_007917665.1"/>
</dbReference>
<organism evidence="3 4">
    <name type="scientific">Phaeoacremonium minimum (strain UCR-PA7)</name>
    <name type="common">Esca disease fungus</name>
    <name type="synonym">Togninia minima</name>
    <dbReference type="NCBI Taxonomy" id="1286976"/>
    <lineage>
        <taxon>Eukaryota</taxon>
        <taxon>Fungi</taxon>
        <taxon>Dikarya</taxon>
        <taxon>Ascomycota</taxon>
        <taxon>Pezizomycotina</taxon>
        <taxon>Sordariomycetes</taxon>
        <taxon>Sordariomycetidae</taxon>
        <taxon>Togniniales</taxon>
        <taxon>Togniniaceae</taxon>
        <taxon>Phaeoacremonium</taxon>
    </lineage>
</organism>
<feature type="coiled-coil region" evidence="1">
    <location>
        <begin position="74"/>
        <end position="101"/>
    </location>
</feature>
<dbReference type="EMBL" id="KB933162">
    <property type="protein sequence ID" value="EON99324.1"/>
    <property type="molecule type" value="Genomic_DNA"/>
</dbReference>
<dbReference type="eggNOG" id="ENOG502RMX2">
    <property type="taxonomic scope" value="Eukaryota"/>
</dbReference>
<feature type="region of interest" description="Disordered" evidence="2">
    <location>
        <begin position="1"/>
        <end position="62"/>
    </location>
</feature>
<dbReference type="KEGG" id="tmn:UCRPA7_5118"/>
<protein>
    <submittedName>
        <fullName evidence="3">Putative 3 exoribonuclease family protein</fullName>
    </submittedName>
</protein>
<keyword evidence="1" id="KW-0175">Coiled coil</keyword>
<feature type="compositionally biased region" description="Basic and acidic residues" evidence="2">
    <location>
        <begin position="35"/>
        <end position="52"/>
    </location>
</feature>
<dbReference type="AlphaFoldDB" id="R8BJ76"/>
<evidence type="ECO:0000313" key="4">
    <source>
        <dbReference type="Proteomes" id="UP000014074"/>
    </source>
</evidence>
<reference evidence="4" key="1">
    <citation type="journal article" date="2013" name="Genome Announc.">
        <title>Draft genome sequence of the ascomycete Phaeoacremonium aleophilum strain UCR-PA7, a causal agent of the esca disease complex in grapevines.</title>
        <authorList>
            <person name="Blanco-Ulate B."/>
            <person name="Rolshausen P."/>
            <person name="Cantu D."/>
        </authorList>
    </citation>
    <scope>NUCLEOTIDE SEQUENCE [LARGE SCALE GENOMIC DNA]</scope>
    <source>
        <strain evidence="4">UCR-PA7</strain>
    </source>
</reference>
<sequence>MSPRKRKSKAEENSTGDSDAFIPPTKTPQQKRVRKAEPRRESRADGHNKDNTDQGYNGTMTWSQFQQKFNEKSKRDMDGYLEDASNELKAIREELLSTFNKSKDALESAGTKQAKSIAEACQRLAKDERDKALDRLSHPLFKAGQQIFKSCHDILDYHDKANQASVSKEANPPGDMWQADNSAIQEVLSYARQYGEKLVDCAITLDSDLEVLKVDREQLPETGTMAIDIFEKSGKAIGGETWGRTVAAQLSASQDGVNIAELAYCFINKT</sequence>
<dbReference type="Proteomes" id="UP000014074">
    <property type="component" value="Unassembled WGS sequence"/>
</dbReference>
<evidence type="ECO:0000256" key="2">
    <source>
        <dbReference type="SAM" id="MobiDB-lite"/>
    </source>
</evidence>
<gene>
    <name evidence="3" type="ORF">UCRPA7_5118</name>
</gene>
<evidence type="ECO:0000313" key="3">
    <source>
        <dbReference type="EMBL" id="EON99324.1"/>
    </source>
</evidence>
<name>R8BJ76_PHAM7</name>
<keyword evidence="4" id="KW-1185">Reference proteome</keyword>
<dbReference type="OrthoDB" id="3598799at2759"/>
<accession>R8BJ76</accession>
<dbReference type="HOGENOM" id="CLU_1031282_0_0_1"/>
<proteinExistence type="predicted"/>
<evidence type="ECO:0000256" key="1">
    <source>
        <dbReference type="SAM" id="Coils"/>
    </source>
</evidence>